<keyword evidence="2" id="KW-0472">Membrane</keyword>
<dbReference type="EMBL" id="CM008051">
    <property type="protein sequence ID" value="PVH36977.1"/>
    <property type="molecule type" value="Genomic_DNA"/>
</dbReference>
<feature type="transmembrane region" description="Helical" evidence="2">
    <location>
        <begin position="93"/>
        <end position="112"/>
    </location>
</feature>
<feature type="transmembrane region" description="Helical" evidence="2">
    <location>
        <begin position="12"/>
        <end position="37"/>
    </location>
</feature>
<dbReference type="AlphaFoldDB" id="A0A2T8IH50"/>
<keyword evidence="2" id="KW-1133">Transmembrane helix</keyword>
<dbReference type="PROSITE" id="PS51257">
    <property type="entry name" value="PROKAR_LIPOPROTEIN"/>
    <property type="match status" value="1"/>
</dbReference>
<feature type="region of interest" description="Disordered" evidence="1">
    <location>
        <begin position="122"/>
        <end position="161"/>
    </location>
</feature>
<name>A0A2T8IH50_9POAL</name>
<evidence type="ECO:0000256" key="2">
    <source>
        <dbReference type="SAM" id="Phobius"/>
    </source>
</evidence>
<gene>
    <name evidence="3" type="ORF">PAHAL_6G212700</name>
</gene>
<protein>
    <submittedName>
        <fullName evidence="3">Uncharacterized protein</fullName>
    </submittedName>
</protein>
<evidence type="ECO:0000256" key="1">
    <source>
        <dbReference type="SAM" id="MobiDB-lite"/>
    </source>
</evidence>
<dbReference type="Proteomes" id="UP000243499">
    <property type="component" value="Chromosome 6"/>
</dbReference>
<evidence type="ECO:0000313" key="3">
    <source>
        <dbReference type="EMBL" id="PVH36977.1"/>
    </source>
</evidence>
<proteinExistence type="predicted"/>
<accession>A0A2T8IH50</accession>
<keyword evidence="2" id="KW-0812">Transmembrane</keyword>
<dbReference type="Gramene" id="PVH36977">
    <property type="protein sequence ID" value="PVH36977"/>
    <property type="gene ID" value="PAHAL_6G212700"/>
</dbReference>
<sequence length="161" mass="17732">MREREAKWHRSISPPCIPFLLFSCCFLTPLACLLVSWTGLSQPHHHHRHHRLLLLPPPRQQCLCPAAPTLSRHTKSCFEVKTGTAQDAYASQMGSLSVNLALISLPACLLAVKIKIKSGAKKAPGARARSVSKRREGNRSWTGQVLSEGGTAKQPRPDRSP</sequence>
<reference evidence="3" key="1">
    <citation type="submission" date="2018-04" db="EMBL/GenBank/DDBJ databases">
        <title>WGS assembly of Panicum hallii.</title>
        <authorList>
            <person name="Lovell J."/>
            <person name="Jenkins J."/>
            <person name="Lowry D."/>
            <person name="Mamidi S."/>
            <person name="Sreedasyam A."/>
            <person name="Weng X."/>
            <person name="Barry K."/>
            <person name="Bonette J."/>
            <person name="Campitelli B."/>
            <person name="Daum C."/>
            <person name="Gordon S."/>
            <person name="Gould B."/>
            <person name="Lipzen A."/>
            <person name="Macqueen A."/>
            <person name="Palacio-Mejia J."/>
            <person name="Plott C."/>
            <person name="Shakirov E."/>
            <person name="Shu S."/>
            <person name="Yoshinaga Y."/>
            <person name="Zane M."/>
            <person name="Rokhsar D."/>
            <person name="Grimwood J."/>
            <person name="Schmutz J."/>
            <person name="Juenger T."/>
        </authorList>
    </citation>
    <scope>NUCLEOTIDE SEQUENCE [LARGE SCALE GENOMIC DNA]</scope>
    <source>
        <strain evidence="3">FIL2</strain>
    </source>
</reference>
<organism evidence="3">
    <name type="scientific">Panicum hallii</name>
    <dbReference type="NCBI Taxonomy" id="206008"/>
    <lineage>
        <taxon>Eukaryota</taxon>
        <taxon>Viridiplantae</taxon>
        <taxon>Streptophyta</taxon>
        <taxon>Embryophyta</taxon>
        <taxon>Tracheophyta</taxon>
        <taxon>Spermatophyta</taxon>
        <taxon>Magnoliopsida</taxon>
        <taxon>Liliopsida</taxon>
        <taxon>Poales</taxon>
        <taxon>Poaceae</taxon>
        <taxon>PACMAD clade</taxon>
        <taxon>Panicoideae</taxon>
        <taxon>Panicodae</taxon>
        <taxon>Paniceae</taxon>
        <taxon>Panicinae</taxon>
        <taxon>Panicum</taxon>
        <taxon>Panicum sect. Panicum</taxon>
    </lineage>
</organism>